<accession>A0A0M9FSC2</accession>
<gene>
    <name evidence="3" type="ORF">ABB37_08921</name>
</gene>
<dbReference type="AlphaFoldDB" id="A0A0M9FSC2"/>
<evidence type="ECO:0000313" key="4">
    <source>
        <dbReference type="Proteomes" id="UP000037923"/>
    </source>
</evidence>
<dbReference type="RefSeq" id="XP_015653379.1">
    <property type="nucleotide sequence ID" value="XM_015808094.1"/>
</dbReference>
<organism evidence="3 4">
    <name type="scientific">Leptomonas pyrrhocoris</name>
    <name type="common">Firebug parasite</name>
    <dbReference type="NCBI Taxonomy" id="157538"/>
    <lineage>
        <taxon>Eukaryota</taxon>
        <taxon>Discoba</taxon>
        <taxon>Euglenozoa</taxon>
        <taxon>Kinetoplastea</taxon>
        <taxon>Metakinetoplastina</taxon>
        <taxon>Trypanosomatida</taxon>
        <taxon>Trypanosomatidae</taxon>
        <taxon>Leishmaniinae</taxon>
        <taxon>Leptomonas</taxon>
    </lineage>
</organism>
<dbReference type="GeneID" id="26909204"/>
<keyword evidence="4" id="KW-1185">Reference proteome</keyword>
<feature type="region of interest" description="Disordered" evidence="1">
    <location>
        <begin position="66"/>
        <end position="85"/>
    </location>
</feature>
<evidence type="ECO:0000256" key="1">
    <source>
        <dbReference type="SAM" id="MobiDB-lite"/>
    </source>
</evidence>
<evidence type="ECO:0000256" key="2">
    <source>
        <dbReference type="SAM" id="Phobius"/>
    </source>
</evidence>
<dbReference type="EMBL" id="LGTL01000027">
    <property type="protein sequence ID" value="KPA74939.1"/>
    <property type="molecule type" value="Genomic_DNA"/>
</dbReference>
<dbReference type="EMBL" id="LGTL01000027">
    <property type="protein sequence ID" value="KPA74941.1"/>
    <property type="molecule type" value="Genomic_DNA"/>
</dbReference>
<evidence type="ECO:0000313" key="3">
    <source>
        <dbReference type="EMBL" id="KPA74939.1"/>
    </source>
</evidence>
<keyword evidence="2" id="KW-0812">Transmembrane</keyword>
<protein>
    <submittedName>
        <fullName evidence="3">Unspecified product</fullName>
    </submittedName>
</protein>
<dbReference type="Proteomes" id="UP000037923">
    <property type="component" value="Unassembled WGS sequence"/>
</dbReference>
<feature type="transmembrane region" description="Helical" evidence="2">
    <location>
        <begin position="323"/>
        <end position="344"/>
    </location>
</feature>
<feature type="compositionally biased region" description="Low complexity" evidence="1">
    <location>
        <begin position="66"/>
        <end position="79"/>
    </location>
</feature>
<dbReference type="RefSeq" id="XP_015653378.1">
    <property type="nucleotide sequence ID" value="XM_015808093.1"/>
</dbReference>
<keyword evidence="2" id="KW-0472">Membrane</keyword>
<proteinExistence type="predicted"/>
<name>A0A0M9FSC2_LEPPY</name>
<dbReference type="EMBL" id="LGTL01000027">
    <property type="protein sequence ID" value="KPA74940.1"/>
    <property type="molecule type" value="Genomic_DNA"/>
</dbReference>
<dbReference type="RefSeq" id="XP_015653380.1">
    <property type="nucleotide sequence ID" value="XM_015808095.1"/>
</dbReference>
<reference evidence="3 4" key="1">
    <citation type="submission" date="2015-07" db="EMBL/GenBank/DDBJ databases">
        <title>High-quality genome of monoxenous trypanosomatid Leptomonas pyrrhocoris.</title>
        <authorList>
            <person name="Flegontov P."/>
            <person name="Butenko A."/>
            <person name="Firsov S."/>
            <person name="Vlcek C."/>
            <person name="Logacheva M.D."/>
            <person name="Field M."/>
            <person name="Filatov D."/>
            <person name="Flegontova O."/>
            <person name="Gerasimov E."/>
            <person name="Jackson A.P."/>
            <person name="Kelly S."/>
            <person name="Opperdoes F."/>
            <person name="O'Reilly A."/>
            <person name="Votypka J."/>
            <person name="Yurchenko V."/>
            <person name="Lukes J."/>
        </authorList>
    </citation>
    <scope>NUCLEOTIDE SEQUENCE [LARGE SCALE GENOMIC DNA]</scope>
    <source>
        <strain evidence="3">H10</strain>
    </source>
</reference>
<dbReference type="OrthoDB" id="266754at2759"/>
<comment type="caution">
    <text evidence="3">The sequence shown here is derived from an EMBL/GenBank/DDBJ whole genome shotgun (WGS) entry which is preliminary data.</text>
</comment>
<dbReference type="OMA" id="ANTAHEG"/>
<sequence length="366" mass="39523">MSTTVPPPTQRVRCVYTTVLSSKATRYFAVAPVKLYENILATQLRDDVTALVAANAEDGGACCNTANTNSTSSGSSSTSDMPLPSPTKPCVCLTNVTLLEVNRRFADMPNLLGVTFEVYYAVYEYKDGQLISSSSSTSTSTSTPVPTLPFAWTTPRNSAFPHVVSNLFHALTRKTYLSELTASPSVLAHVTIDEVDFVLHSDYDFGDDDNDDGRGEDGRLTGAEGFHAFQMTTKAAPEACPTSAASVLLGSDDDATTVVDYCTALRGPVSPAYAYTPAMFKVHKTDPNGTVVTYVYPDAVVYAAKGIDVSSSSARCDGVMCPIGILCGVVMIMLVLAASIAFVVHRCRRRRNEREDEKRLLQRQQR</sequence>
<keyword evidence="2" id="KW-1133">Transmembrane helix</keyword>
<dbReference type="VEuPathDB" id="TriTrypDB:LpyrH10_27_0760"/>